<dbReference type="NCBIfam" id="TIGR03915">
    <property type="entry name" value="SAM_7_link_chp"/>
    <property type="match status" value="1"/>
</dbReference>
<proteinExistence type="predicted"/>
<evidence type="ECO:0000259" key="1">
    <source>
        <dbReference type="Pfam" id="PF13566"/>
    </source>
</evidence>
<dbReference type="EMBL" id="CYZU01000051">
    <property type="protein sequence ID" value="CUP04178.1"/>
    <property type="molecule type" value="Genomic_DNA"/>
</dbReference>
<reference evidence="2 3" key="1">
    <citation type="submission" date="2015-09" db="EMBL/GenBank/DDBJ databases">
        <authorList>
            <consortium name="Pathogen Informatics"/>
        </authorList>
    </citation>
    <scope>NUCLEOTIDE SEQUENCE [LARGE SCALE GENOMIC DNA]</scope>
    <source>
        <strain evidence="2 3">2789STDY5834876</strain>
    </source>
</reference>
<dbReference type="InterPro" id="IPR025404">
    <property type="entry name" value="DUF4130"/>
</dbReference>
<dbReference type="Proteomes" id="UP000095544">
    <property type="component" value="Unassembled WGS sequence"/>
</dbReference>
<dbReference type="OrthoDB" id="5290748at2"/>
<dbReference type="AlphaFoldDB" id="A0A174K2W7"/>
<accession>A0A174K2W7</accession>
<name>A0A174K2W7_9FIRM</name>
<protein>
    <submittedName>
        <fullName evidence="2">Probable DNA metabolism protein</fullName>
    </submittedName>
</protein>
<sequence>MKQVYICYDTITGIFSAIHDAWKENRNGEAGIALRGRMTPQLFCEYRETAESEKKSIAVERLIKQNLGYNTYWDIYHALLADDSEKADAVYNTMLAARTIPDSRKIMEHLSNPYVAKVFELSRSVANEAHLFTEFIRFRELENGVLLSEITPKGQVLTCIADHFTNRFPLENWMVYDKTHKVFLVHQAGKNWVLVQGEELNPETAGRISEAEGEFERLWKGFCSSISIKERENLALQRSHLPMHFRQDMTEFCDSSVRSAHLLRRP</sequence>
<evidence type="ECO:0000313" key="2">
    <source>
        <dbReference type="EMBL" id="CUP04178.1"/>
    </source>
</evidence>
<feature type="domain" description="DUF4130" evidence="1">
    <location>
        <begin position="86"/>
        <end position="251"/>
    </location>
</feature>
<dbReference type="RefSeq" id="WP_055154833.1">
    <property type="nucleotide sequence ID" value="NZ_CYZU01000051.1"/>
</dbReference>
<organism evidence="2 3">
    <name type="scientific">Faecalicatena contorta</name>
    <dbReference type="NCBI Taxonomy" id="39482"/>
    <lineage>
        <taxon>Bacteria</taxon>
        <taxon>Bacillati</taxon>
        <taxon>Bacillota</taxon>
        <taxon>Clostridia</taxon>
        <taxon>Lachnospirales</taxon>
        <taxon>Lachnospiraceae</taxon>
        <taxon>Faecalicatena</taxon>
    </lineage>
</organism>
<dbReference type="Pfam" id="PF13566">
    <property type="entry name" value="DUF4130"/>
    <property type="match status" value="1"/>
</dbReference>
<dbReference type="STRING" id="39482.ERS852491_04096"/>
<dbReference type="InterPro" id="IPR023875">
    <property type="entry name" value="DNA_repair_put"/>
</dbReference>
<gene>
    <name evidence="2" type="ORF">ERS852491_04096</name>
</gene>
<evidence type="ECO:0000313" key="3">
    <source>
        <dbReference type="Proteomes" id="UP000095544"/>
    </source>
</evidence>